<feature type="binding site" evidence="10">
    <location>
        <begin position="12"/>
        <end position="17"/>
    </location>
    <ligand>
        <name>substrate</name>
    </ligand>
</feature>
<dbReference type="STRING" id="249408.BOO71_0006343"/>
<keyword evidence="6 10" id="KW-0460">Magnesium</keyword>
<dbReference type="CDD" id="cd00515">
    <property type="entry name" value="HAM1"/>
    <property type="match status" value="1"/>
</dbReference>
<dbReference type="GO" id="GO:0046872">
    <property type="term" value="F:metal ion binding"/>
    <property type="evidence" value="ECO:0007669"/>
    <property type="project" value="UniProtKB-KW"/>
</dbReference>
<keyword evidence="13" id="KW-1185">Reference proteome</keyword>
<dbReference type="GO" id="GO:0005829">
    <property type="term" value="C:cytosol"/>
    <property type="evidence" value="ECO:0007669"/>
    <property type="project" value="TreeGrafter"/>
</dbReference>
<evidence type="ECO:0000313" key="13">
    <source>
        <dbReference type="Proteomes" id="UP000186607"/>
    </source>
</evidence>
<dbReference type="HAMAP" id="MF_01405">
    <property type="entry name" value="Non_canon_purine_NTPase"/>
    <property type="match status" value="1"/>
</dbReference>
<reference evidence="12 13" key="1">
    <citation type="submission" date="2017-01" db="EMBL/GenBank/DDBJ databases">
        <title>Genome Analysis of Deinococcus marmoris KOPRI26562.</title>
        <authorList>
            <person name="Kim J.H."/>
            <person name="Oh H.-M."/>
        </authorList>
    </citation>
    <scope>NUCLEOTIDE SEQUENCE [LARGE SCALE GENOMIC DNA]</scope>
    <source>
        <strain evidence="12 13">KOPRI26562</strain>
    </source>
</reference>
<evidence type="ECO:0000256" key="9">
    <source>
        <dbReference type="ARBA" id="ARBA00052017"/>
    </source>
</evidence>
<dbReference type="EMBL" id="MSTI01000068">
    <property type="protein sequence ID" value="OLV18416.1"/>
    <property type="molecule type" value="Genomic_DNA"/>
</dbReference>
<dbReference type="GO" id="GO:0035870">
    <property type="term" value="F:dITP diphosphatase activity"/>
    <property type="evidence" value="ECO:0007669"/>
    <property type="project" value="UniProtKB-UniRule"/>
</dbReference>
<proteinExistence type="inferred from homology"/>
<evidence type="ECO:0000256" key="10">
    <source>
        <dbReference type="HAMAP-Rule" id="MF_01405"/>
    </source>
</evidence>
<evidence type="ECO:0000256" key="5">
    <source>
        <dbReference type="ARBA" id="ARBA00022801"/>
    </source>
</evidence>
<dbReference type="PANTHER" id="PTHR11067">
    <property type="entry name" value="INOSINE TRIPHOSPHATE PYROPHOSPHATASE/HAM1 PROTEIN"/>
    <property type="match status" value="1"/>
</dbReference>
<dbReference type="RefSeq" id="WP_254843117.1">
    <property type="nucleotide sequence ID" value="NZ_MSTI01000068.1"/>
</dbReference>
<feature type="binding site" evidence="10">
    <location>
        <position position="174"/>
    </location>
    <ligand>
        <name>substrate</name>
    </ligand>
</feature>
<dbReference type="GO" id="GO:0009146">
    <property type="term" value="P:purine nucleoside triphosphate catabolic process"/>
    <property type="evidence" value="ECO:0007669"/>
    <property type="project" value="UniProtKB-UniRule"/>
</dbReference>
<gene>
    <name evidence="12" type="ORF">BOO71_0006343</name>
</gene>
<dbReference type="InterPro" id="IPR002637">
    <property type="entry name" value="RdgB/HAM1"/>
</dbReference>
<evidence type="ECO:0000256" key="7">
    <source>
        <dbReference type="ARBA" id="ARBA00023080"/>
    </source>
</evidence>
<dbReference type="GO" id="GO:0009117">
    <property type="term" value="P:nucleotide metabolic process"/>
    <property type="evidence" value="ECO:0007669"/>
    <property type="project" value="UniProtKB-KW"/>
</dbReference>
<dbReference type="InterPro" id="IPR020922">
    <property type="entry name" value="dITP/XTP_pyrophosphatase"/>
</dbReference>
<dbReference type="GO" id="GO:0000166">
    <property type="term" value="F:nucleotide binding"/>
    <property type="evidence" value="ECO:0007669"/>
    <property type="project" value="UniProtKB-KW"/>
</dbReference>
<dbReference type="eggNOG" id="COG0127">
    <property type="taxonomic scope" value="Bacteria"/>
</dbReference>
<evidence type="ECO:0000256" key="1">
    <source>
        <dbReference type="ARBA" id="ARBA00008023"/>
    </source>
</evidence>
<keyword evidence="4 10" id="KW-0547">Nucleotide-binding</keyword>
<evidence type="ECO:0000256" key="8">
    <source>
        <dbReference type="ARBA" id="ARBA00051875"/>
    </source>
</evidence>
<dbReference type="AlphaFoldDB" id="A0A1U7NZS3"/>
<protein>
    <recommendedName>
        <fullName evidence="10">dITP/XTP pyrophosphatase</fullName>
        <ecNumber evidence="10">3.6.1.66</ecNumber>
    </recommendedName>
    <alternativeName>
        <fullName evidence="10">Non-canonical purine NTP pyrophosphatase</fullName>
    </alternativeName>
    <alternativeName>
        <fullName evidence="10">Non-standard purine NTP pyrophosphatase</fullName>
    </alternativeName>
    <alternativeName>
        <fullName evidence="10">Nucleoside-triphosphate diphosphatase</fullName>
    </alternativeName>
    <alternativeName>
        <fullName evidence="10">Nucleoside-triphosphate pyrophosphatase</fullName>
        <shortName evidence="10">NTPase</shortName>
    </alternativeName>
</protein>
<dbReference type="GO" id="GO:0036222">
    <property type="term" value="F:XTP diphosphatase activity"/>
    <property type="evidence" value="ECO:0007669"/>
    <property type="project" value="UniProtKB-UniRule"/>
</dbReference>
<dbReference type="Gene3D" id="3.90.950.10">
    <property type="match status" value="1"/>
</dbReference>
<feature type="active site" description="Proton acceptor" evidence="10">
    <location>
        <position position="71"/>
    </location>
</feature>
<dbReference type="InterPro" id="IPR029001">
    <property type="entry name" value="ITPase-like_fam"/>
</dbReference>
<feature type="binding site" evidence="10">
    <location>
        <begin position="179"/>
        <end position="180"/>
    </location>
    <ligand>
        <name>substrate</name>
    </ligand>
</feature>
<feature type="binding site" evidence="10">
    <location>
        <begin position="151"/>
        <end position="154"/>
    </location>
    <ligand>
        <name>substrate</name>
    </ligand>
</feature>
<keyword evidence="5 10" id="KW-0378">Hydrolase</keyword>
<sequence length="194" mass="20671">MSNGLMRVTVATGNAGKVREIEAALADLNWDLQPVQGVPMPEETGATYAENAALKACTVALMTRTTALADDSGIEVEALNGEPGVYSARFGGRDSDLERNVYLLEKLRGQANRRARFVSVLVLAHPNGQVESYRGELSGTLLEGPRGDGGFGYDPLFVPDGQTRTLAEMSVAEKQAISHRGKALAALKAAKRRG</sequence>
<comment type="similarity">
    <text evidence="1 10 11">Belongs to the HAM1 NTPase family.</text>
</comment>
<dbReference type="FunFam" id="3.90.950.10:FF:000001">
    <property type="entry name" value="dITP/XTP pyrophosphatase"/>
    <property type="match status" value="1"/>
</dbReference>
<feature type="binding site" evidence="10">
    <location>
        <position position="42"/>
    </location>
    <ligand>
        <name>Mg(2+)</name>
        <dbReference type="ChEBI" id="CHEBI:18420"/>
    </ligand>
</feature>
<dbReference type="EC" id="3.6.1.66" evidence="10"/>
<dbReference type="Proteomes" id="UP000186607">
    <property type="component" value="Unassembled WGS sequence"/>
</dbReference>
<feature type="binding site" evidence="10">
    <location>
        <position position="72"/>
    </location>
    <ligand>
        <name>substrate</name>
    </ligand>
</feature>
<dbReference type="GO" id="GO:0036220">
    <property type="term" value="F:ITP diphosphatase activity"/>
    <property type="evidence" value="ECO:0007669"/>
    <property type="project" value="UniProtKB-UniRule"/>
</dbReference>
<keyword evidence="7 10" id="KW-0546">Nucleotide metabolism</keyword>
<evidence type="ECO:0000256" key="4">
    <source>
        <dbReference type="ARBA" id="ARBA00022741"/>
    </source>
</evidence>
<comment type="function">
    <text evidence="10">Pyrophosphatase that catalyzes the hydrolysis of nucleoside triphosphates to their monophosphate derivatives, with a high preference for the non-canonical purine nucleotides XTP (xanthosine triphosphate), dITP (deoxyinosine triphosphate) and ITP. Seems to function as a house-cleaning enzyme that removes non-canonical purine nucleotides from the nucleotide pool, thus preventing their incorporation into DNA/RNA and avoiding chromosomal lesions.</text>
</comment>
<dbReference type="GO" id="GO:0017111">
    <property type="term" value="F:ribonucleoside triphosphate phosphatase activity"/>
    <property type="evidence" value="ECO:0007669"/>
    <property type="project" value="InterPro"/>
</dbReference>
<dbReference type="SUPFAM" id="SSF52972">
    <property type="entry name" value="ITPase-like"/>
    <property type="match status" value="1"/>
</dbReference>
<evidence type="ECO:0000313" key="12">
    <source>
        <dbReference type="EMBL" id="OLV18416.1"/>
    </source>
</evidence>
<dbReference type="Pfam" id="PF01725">
    <property type="entry name" value="Ham1p_like"/>
    <property type="match status" value="1"/>
</dbReference>
<comment type="catalytic activity">
    <reaction evidence="9 10">
        <text>XTP + H2O = XMP + diphosphate + H(+)</text>
        <dbReference type="Rhea" id="RHEA:28610"/>
        <dbReference type="ChEBI" id="CHEBI:15377"/>
        <dbReference type="ChEBI" id="CHEBI:15378"/>
        <dbReference type="ChEBI" id="CHEBI:33019"/>
        <dbReference type="ChEBI" id="CHEBI:57464"/>
        <dbReference type="ChEBI" id="CHEBI:61314"/>
        <dbReference type="EC" id="3.6.1.66"/>
    </reaction>
</comment>
<feature type="binding site" evidence="10">
    <location>
        <position position="71"/>
    </location>
    <ligand>
        <name>Mg(2+)</name>
        <dbReference type="ChEBI" id="CHEBI:18420"/>
    </ligand>
</feature>
<organism evidence="12 13">
    <name type="scientific">Deinococcus marmoris</name>
    <dbReference type="NCBI Taxonomy" id="249408"/>
    <lineage>
        <taxon>Bacteria</taxon>
        <taxon>Thermotogati</taxon>
        <taxon>Deinococcota</taxon>
        <taxon>Deinococci</taxon>
        <taxon>Deinococcales</taxon>
        <taxon>Deinococcaceae</taxon>
        <taxon>Deinococcus</taxon>
    </lineage>
</organism>
<evidence type="ECO:0000256" key="11">
    <source>
        <dbReference type="RuleBase" id="RU003781"/>
    </source>
</evidence>
<evidence type="ECO:0000256" key="2">
    <source>
        <dbReference type="ARBA" id="ARBA00011738"/>
    </source>
</evidence>
<dbReference type="PANTHER" id="PTHR11067:SF9">
    <property type="entry name" value="INOSINE TRIPHOSPHATE PYROPHOSPHATASE"/>
    <property type="match status" value="1"/>
</dbReference>
<dbReference type="NCBIfam" id="TIGR00042">
    <property type="entry name" value="RdgB/HAM1 family non-canonical purine NTP pyrophosphatase"/>
    <property type="match status" value="1"/>
</dbReference>
<comment type="catalytic activity">
    <reaction evidence="8 10">
        <text>dITP + H2O = dIMP + diphosphate + H(+)</text>
        <dbReference type="Rhea" id="RHEA:28342"/>
        <dbReference type="ChEBI" id="CHEBI:15377"/>
        <dbReference type="ChEBI" id="CHEBI:15378"/>
        <dbReference type="ChEBI" id="CHEBI:33019"/>
        <dbReference type="ChEBI" id="CHEBI:61194"/>
        <dbReference type="ChEBI" id="CHEBI:61382"/>
        <dbReference type="EC" id="3.6.1.66"/>
    </reaction>
</comment>
<evidence type="ECO:0000256" key="3">
    <source>
        <dbReference type="ARBA" id="ARBA00022723"/>
    </source>
</evidence>
<comment type="caution">
    <text evidence="12">The sequence shown here is derived from an EMBL/GenBank/DDBJ whole genome shotgun (WGS) entry which is preliminary data.</text>
</comment>
<accession>A0A1U7NZS3</accession>
<evidence type="ECO:0000256" key="6">
    <source>
        <dbReference type="ARBA" id="ARBA00022842"/>
    </source>
</evidence>
<comment type="cofactor">
    <cofactor evidence="10">
        <name>Mg(2+)</name>
        <dbReference type="ChEBI" id="CHEBI:18420"/>
    </cofactor>
    <text evidence="10">Binds 1 Mg(2+) ion per subunit.</text>
</comment>
<name>A0A1U7NZS3_9DEIO</name>
<keyword evidence="3 10" id="KW-0479">Metal-binding</keyword>
<comment type="catalytic activity">
    <reaction evidence="10">
        <text>ITP + H2O = IMP + diphosphate + H(+)</text>
        <dbReference type="Rhea" id="RHEA:29399"/>
        <dbReference type="ChEBI" id="CHEBI:15377"/>
        <dbReference type="ChEBI" id="CHEBI:15378"/>
        <dbReference type="ChEBI" id="CHEBI:33019"/>
        <dbReference type="ChEBI" id="CHEBI:58053"/>
        <dbReference type="ChEBI" id="CHEBI:61402"/>
        <dbReference type="EC" id="3.6.1.66"/>
    </reaction>
</comment>
<comment type="subunit">
    <text evidence="2 10">Homodimer.</text>
</comment>